<dbReference type="InterPro" id="IPR027417">
    <property type="entry name" value="P-loop_NTPase"/>
</dbReference>
<dbReference type="Proteomes" id="UP001597506">
    <property type="component" value="Unassembled WGS sequence"/>
</dbReference>
<reference evidence="5" key="1">
    <citation type="journal article" date="2019" name="Int. J. Syst. Evol. Microbiol.">
        <title>The Global Catalogue of Microorganisms (GCM) 10K type strain sequencing project: providing services to taxonomists for standard genome sequencing and annotation.</title>
        <authorList>
            <consortium name="The Broad Institute Genomics Platform"/>
            <consortium name="The Broad Institute Genome Sequencing Center for Infectious Disease"/>
            <person name="Wu L."/>
            <person name="Ma J."/>
        </authorList>
    </citation>
    <scope>NUCLEOTIDE SEQUENCE [LARGE SCALE GENOMIC DNA]</scope>
    <source>
        <strain evidence="5">KCTC 3913</strain>
    </source>
</reference>
<dbReference type="PANTHER" id="PTHR41259:SF1">
    <property type="entry name" value="DOUBLE-STRAND BREAK REPAIR RAD50 ATPASE, PUTATIVE-RELATED"/>
    <property type="match status" value="1"/>
</dbReference>
<keyword evidence="1" id="KW-0175">Coiled coil</keyword>
<feature type="coiled-coil region" evidence="1">
    <location>
        <begin position="398"/>
        <end position="425"/>
    </location>
</feature>
<dbReference type="Pfam" id="PF13514">
    <property type="entry name" value="AAA_27"/>
    <property type="match status" value="1"/>
</dbReference>
<gene>
    <name evidence="4" type="ORF">ACFSUL_09880</name>
</gene>
<evidence type="ECO:0000313" key="5">
    <source>
        <dbReference type="Proteomes" id="UP001597506"/>
    </source>
</evidence>
<feature type="coiled-coil region" evidence="1">
    <location>
        <begin position="182"/>
        <end position="233"/>
    </location>
</feature>
<feature type="transmembrane region" description="Helical" evidence="2">
    <location>
        <begin position="491"/>
        <end position="508"/>
    </location>
</feature>
<proteinExistence type="predicted"/>
<keyword evidence="5" id="KW-1185">Reference proteome</keyword>
<dbReference type="Gene3D" id="3.40.50.300">
    <property type="entry name" value="P-loop containing nucleotide triphosphate hydrolases"/>
    <property type="match status" value="2"/>
</dbReference>
<name>A0ABW5RQW8_9BACI</name>
<sequence length="989" mass="116228">MKIAEVHIYGYGKLENIHFNLERLQVFYGENEAGKSTIMSFIHSILFGFPTKQQSEPRYEPKYSSKYGGKLVCMFKKEGKVTIERLKGKATGDVTVTFEDGRVEGEKTLEKLLGNVDQQTYSAIFSFNLEGLQNIHRLKEEELNRYLFSAGAAGTDRLFQMETSWKKEMDTLFKKAGRKPTINKMLVELKQLEKEIKNTKEKNDQYTYLLNERKSMLKALEKADNDKEQYQNVHSSLVFLMENWELLEEYHTDSAKLASLQKKDFPVNGLERLNELKRESRVLEAYLETLLEKQELIQRKLDIHKQDSHLPEPIGQLQQYLDQQPLFIKWQDQIIDHEREIQQVTDKQKDIIRELGLGINVNDVPEIDTSLIVSEKINRFIDRKLTLENSKQVLMTSLETEKKELHKTEKQCEEIESQLLSEEEYKVLQQSVKQQSSVSSIRQQLDWTEQQIKSTNRNRHKKPSMSIGMPVAAILLLCMIAWGIIETNWLLSGLALSVFSFIVWNGYVNKSNRKQGDAHLVQLEKAADELRSKLTNEGKHSSSLQEQEEKLNKQVELRNNWKQLIIHLEQQQEKLQRIMKEKADMNVELEKVETEIETIRENLLLPTEFEWRWMKEAFHKIKELIGLFEKRERYLEEKNHLQEKVTNFQRKIEKSLLPLNISFVTVEEALIKLKSFLQEVEKKKMILERLSEEAEPLKVEIRQKETEKRKLVQEMEKLFKSAQATDEEEFRKIAEEAREREVLVQRQRMMNTQINRDIYNLYKTFSTKQDVEKAKKETERSLEAVLSTIKNNQKRLAEIKYELSILEEGNQHAETLHKFEEKKAELKELALQWSKYSMAQHVFQKTIHHYKETKLPQLIELSERNFYQLTDGKYNRVILQGEEMIEVEEAEGTRYKAIELSQGTKEQLYLAIRLALVQSFTETHPFPIIIDDGVVNFDLYRTEAFGKVIRKLEASNQIILLTCHSHVRDQFSKGEVVLMKKLTSKVANV</sequence>
<keyword evidence="2" id="KW-0812">Transmembrane</keyword>
<comment type="caution">
    <text evidence="4">The sequence shown here is derived from an EMBL/GenBank/DDBJ whole genome shotgun (WGS) entry which is preliminary data.</text>
</comment>
<feature type="transmembrane region" description="Helical" evidence="2">
    <location>
        <begin position="467"/>
        <end position="485"/>
    </location>
</feature>
<feature type="domain" description="YhaN AAA" evidence="3">
    <location>
        <begin position="1"/>
        <end position="204"/>
    </location>
</feature>
<feature type="coiled-coil region" evidence="1">
    <location>
        <begin position="544"/>
        <end position="721"/>
    </location>
</feature>
<evidence type="ECO:0000256" key="1">
    <source>
        <dbReference type="SAM" id="Coils"/>
    </source>
</evidence>
<dbReference type="PANTHER" id="PTHR41259">
    <property type="entry name" value="DOUBLE-STRAND BREAK REPAIR RAD50 ATPASE, PUTATIVE-RELATED"/>
    <property type="match status" value="1"/>
</dbReference>
<dbReference type="InterPro" id="IPR038734">
    <property type="entry name" value="YhaN_AAA"/>
</dbReference>
<accession>A0ABW5RQW8</accession>
<dbReference type="EMBL" id="JBHUMF010000023">
    <property type="protein sequence ID" value="MFD2681053.1"/>
    <property type="molecule type" value="Genomic_DNA"/>
</dbReference>
<keyword evidence="2" id="KW-0472">Membrane</keyword>
<dbReference type="SUPFAM" id="SSF52540">
    <property type="entry name" value="P-loop containing nucleoside triphosphate hydrolases"/>
    <property type="match status" value="2"/>
</dbReference>
<protein>
    <submittedName>
        <fullName evidence="4">AAA family ATPase</fullName>
    </submittedName>
</protein>
<evidence type="ECO:0000256" key="2">
    <source>
        <dbReference type="SAM" id="Phobius"/>
    </source>
</evidence>
<organism evidence="4 5">
    <name type="scientific">Bacillus seohaeanensis</name>
    <dbReference type="NCBI Taxonomy" id="284580"/>
    <lineage>
        <taxon>Bacteria</taxon>
        <taxon>Bacillati</taxon>
        <taxon>Bacillota</taxon>
        <taxon>Bacilli</taxon>
        <taxon>Bacillales</taxon>
        <taxon>Bacillaceae</taxon>
        <taxon>Bacillus</taxon>
    </lineage>
</organism>
<evidence type="ECO:0000313" key="4">
    <source>
        <dbReference type="EMBL" id="MFD2681053.1"/>
    </source>
</evidence>
<feature type="coiled-coil region" evidence="1">
    <location>
        <begin position="273"/>
        <end position="307"/>
    </location>
</feature>
<dbReference type="RefSeq" id="WP_377934926.1">
    <property type="nucleotide sequence ID" value="NZ_JBHUMF010000023.1"/>
</dbReference>
<evidence type="ECO:0000259" key="3">
    <source>
        <dbReference type="Pfam" id="PF13514"/>
    </source>
</evidence>
<keyword evidence="2" id="KW-1133">Transmembrane helix</keyword>